<keyword evidence="3" id="KW-1185">Reference proteome</keyword>
<comment type="caution">
    <text evidence="2">The sequence shown here is derived from an EMBL/GenBank/DDBJ whole genome shotgun (WGS) entry which is preliminary data.</text>
</comment>
<dbReference type="EMBL" id="CAXITT010000592">
    <property type="protein sequence ID" value="CAL1544040.1"/>
    <property type="molecule type" value="Genomic_DNA"/>
</dbReference>
<dbReference type="SUPFAM" id="SSF57603">
    <property type="entry name" value="FnI-like domain"/>
    <property type="match status" value="1"/>
</dbReference>
<feature type="chain" id="PRO_5043898230" evidence="1">
    <location>
        <begin position="31"/>
        <end position="119"/>
    </location>
</feature>
<feature type="signal peptide" evidence="1">
    <location>
        <begin position="1"/>
        <end position="30"/>
    </location>
</feature>
<dbReference type="Proteomes" id="UP001497497">
    <property type="component" value="Unassembled WGS sequence"/>
</dbReference>
<proteinExistence type="predicted"/>
<evidence type="ECO:0000313" key="2">
    <source>
        <dbReference type="EMBL" id="CAL1544040.1"/>
    </source>
</evidence>
<dbReference type="AlphaFoldDB" id="A0AAV2IDB2"/>
<evidence type="ECO:0000313" key="3">
    <source>
        <dbReference type="Proteomes" id="UP001497497"/>
    </source>
</evidence>
<name>A0AAV2IDB2_LYMST</name>
<accession>A0AAV2IDB2</accession>
<protein>
    <submittedName>
        <fullName evidence="2">Uncharacterized protein</fullName>
    </submittedName>
</protein>
<organism evidence="2 3">
    <name type="scientific">Lymnaea stagnalis</name>
    <name type="common">Great pond snail</name>
    <name type="synonym">Helix stagnalis</name>
    <dbReference type="NCBI Taxonomy" id="6523"/>
    <lineage>
        <taxon>Eukaryota</taxon>
        <taxon>Metazoa</taxon>
        <taxon>Spiralia</taxon>
        <taxon>Lophotrochozoa</taxon>
        <taxon>Mollusca</taxon>
        <taxon>Gastropoda</taxon>
        <taxon>Heterobranchia</taxon>
        <taxon>Euthyneura</taxon>
        <taxon>Panpulmonata</taxon>
        <taxon>Hygrophila</taxon>
        <taxon>Lymnaeoidea</taxon>
        <taxon>Lymnaeidae</taxon>
        <taxon>Lymnaea</taxon>
    </lineage>
</organism>
<evidence type="ECO:0000256" key="1">
    <source>
        <dbReference type="SAM" id="SignalP"/>
    </source>
</evidence>
<keyword evidence="1" id="KW-0732">Signal</keyword>
<dbReference type="Gene3D" id="2.10.70.10">
    <property type="entry name" value="Complement Module, domain 1"/>
    <property type="match status" value="1"/>
</dbReference>
<reference evidence="2 3" key="1">
    <citation type="submission" date="2024-04" db="EMBL/GenBank/DDBJ databases">
        <authorList>
            <consortium name="Genoscope - CEA"/>
            <person name="William W."/>
        </authorList>
    </citation>
    <scope>NUCLEOTIDE SEQUENCE [LARGE SCALE GENOMIC DNA]</scope>
</reference>
<sequence length="119" mass="12938">MPGCTDGILKMRLFVTIVTLVFCCMDVGFGESEITESVCRINCDIYALGASIGKVLDGCNNCWCGNSGFGCTRMACPWYQPLECEIQGNHYNHNDIVPSDDCQECRCMNGNLACTGCPA</sequence>
<gene>
    <name evidence="2" type="ORF">GSLYS_00017553001</name>
</gene>